<dbReference type="Proteomes" id="UP000076858">
    <property type="component" value="Unassembled WGS sequence"/>
</dbReference>
<dbReference type="STRING" id="35525.A0A0P6CBW2"/>
<dbReference type="OrthoDB" id="4843387at2759"/>
<feature type="domain" description="Tc1-like transposase DDE" evidence="1">
    <location>
        <begin position="70"/>
        <end position="164"/>
    </location>
</feature>
<proteinExistence type="predicted"/>
<dbReference type="Gene3D" id="3.30.420.10">
    <property type="entry name" value="Ribonuclease H-like superfamily/Ribonuclease H"/>
    <property type="match status" value="1"/>
</dbReference>
<evidence type="ECO:0000313" key="2">
    <source>
        <dbReference type="EMBL" id="KZS03823.1"/>
    </source>
</evidence>
<dbReference type="Pfam" id="PF13358">
    <property type="entry name" value="DDE_3"/>
    <property type="match status" value="1"/>
</dbReference>
<dbReference type="InterPro" id="IPR036397">
    <property type="entry name" value="RNaseH_sf"/>
</dbReference>
<sequence length="216" mass="25044">MASFVPVLDIETKRQRKIFATKYLQIDNGNMLTNAMFGDEQRFVFNDSGEISLHFGSHRSNISNSVAVWGCLSSVSNNGQNVLKKIDGRLDTKQYKDMLDHYVVEHCKNYPYIHDHFPVHTSLTIKQFISSKSIYVLCDWPKQSGDLMPLENVWIHMAQTFKDRDIVAFDTDSLWIELSALWKKLSVDGYFSDVIQGMPQRLREVIVQDGNWIRNY</sequence>
<organism evidence="2 3">
    <name type="scientific">Daphnia magna</name>
    <dbReference type="NCBI Taxonomy" id="35525"/>
    <lineage>
        <taxon>Eukaryota</taxon>
        <taxon>Metazoa</taxon>
        <taxon>Ecdysozoa</taxon>
        <taxon>Arthropoda</taxon>
        <taxon>Crustacea</taxon>
        <taxon>Branchiopoda</taxon>
        <taxon>Diplostraca</taxon>
        <taxon>Cladocera</taxon>
        <taxon>Anomopoda</taxon>
        <taxon>Daphniidae</taxon>
        <taxon>Daphnia</taxon>
    </lineage>
</organism>
<dbReference type="GO" id="GO:0003676">
    <property type="term" value="F:nucleic acid binding"/>
    <property type="evidence" value="ECO:0007669"/>
    <property type="project" value="InterPro"/>
</dbReference>
<gene>
    <name evidence="2" type="ORF">APZ42_033361</name>
</gene>
<dbReference type="AlphaFoldDB" id="A0A0P6CBW2"/>
<protein>
    <recommendedName>
        <fullName evidence="1">Tc1-like transposase DDE domain-containing protein</fullName>
    </recommendedName>
</protein>
<dbReference type="EMBL" id="LRGB01003193">
    <property type="protein sequence ID" value="KZS03823.1"/>
    <property type="molecule type" value="Genomic_DNA"/>
</dbReference>
<keyword evidence="3" id="KW-1185">Reference proteome</keyword>
<evidence type="ECO:0000259" key="1">
    <source>
        <dbReference type="Pfam" id="PF13358"/>
    </source>
</evidence>
<comment type="caution">
    <text evidence="2">The sequence shown here is derived from an EMBL/GenBank/DDBJ whole genome shotgun (WGS) entry which is preliminary data.</text>
</comment>
<name>A0A0P6CBW2_9CRUS</name>
<evidence type="ECO:0000313" key="3">
    <source>
        <dbReference type="Proteomes" id="UP000076858"/>
    </source>
</evidence>
<dbReference type="InterPro" id="IPR038717">
    <property type="entry name" value="Tc1-like_DDE_dom"/>
</dbReference>
<accession>A0A0P6CBW2</accession>
<reference evidence="2 3" key="1">
    <citation type="submission" date="2016-03" db="EMBL/GenBank/DDBJ databases">
        <title>EvidentialGene: Evidence-directed Construction of Genes on Genomes.</title>
        <authorList>
            <person name="Gilbert D.G."/>
            <person name="Choi J.-H."/>
            <person name="Mockaitis K."/>
            <person name="Colbourne J."/>
            <person name="Pfrender M."/>
        </authorList>
    </citation>
    <scope>NUCLEOTIDE SEQUENCE [LARGE SCALE GENOMIC DNA]</scope>
    <source>
        <strain evidence="2 3">Xinb3</strain>
        <tissue evidence="2">Complete organism</tissue>
    </source>
</reference>